<comment type="similarity">
    <text evidence="1">Belongs to the TRAPP small subunits family. Sedlin subfamily.</text>
</comment>
<dbReference type="InterPro" id="IPR006722">
    <property type="entry name" value="Sedlin"/>
</dbReference>
<dbReference type="InterPro" id="IPR044760">
    <property type="entry name" value="TRAPPC2L"/>
</dbReference>
<evidence type="ECO:0000313" key="3">
    <source>
        <dbReference type="EMBL" id="KAF5831918.1"/>
    </source>
</evidence>
<dbReference type="Gene3D" id="3.30.450.70">
    <property type="match status" value="1"/>
</dbReference>
<evidence type="ECO:0000313" key="4">
    <source>
        <dbReference type="Proteomes" id="UP000815325"/>
    </source>
</evidence>
<name>A0ABQ7GBC4_DUNSA</name>
<dbReference type="CDD" id="cd14854">
    <property type="entry name" value="TRAPPC2L"/>
    <property type="match status" value="1"/>
</dbReference>
<dbReference type="EMBL" id="MU069911">
    <property type="protein sequence ID" value="KAF5831918.1"/>
    <property type="molecule type" value="Genomic_DNA"/>
</dbReference>
<dbReference type="Pfam" id="PF04628">
    <property type="entry name" value="Sedlin_N"/>
    <property type="match status" value="1"/>
</dbReference>
<dbReference type="Proteomes" id="UP000815325">
    <property type="component" value="Unassembled WGS sequence"/>
</dbReference>
<comment type="caution">
    <text evidence="3">The sequence shown here is derived from an EMBL/GenBank/DDBJ whole genome shotgun (WGS) entry which is preliminary data.</text>
</comment>
<dbReference type="InterPro" id="IPR011012">
    <property type="entry name" value="Longin-like_dom_sf"/>
</dbReference>
<dbReference type="PANTHER" id="PTHR12403">
    <property type="entry name" value="TRAFFICKING PROTEIN PARTICLE COMPLEX SUBUNIT 2"/>
    <property type="match status" value="1"/>
</dbReference>
<protein>
    <recommendedName>
        <fullName evidence="2">Trafficking protein particle complex subunit 2-like protein</fullName>
    </recommendedName>
</protein>
<sequence>MSKLNIVCVAVVGQQNQPLYIKAFGEDVDGHLLLKLHHVVHCSLDALEERVLMKVPANSGGAYLGLLYPTPHFKVYGYLSNTATKFFIILDHNPLRDDSVIAKAFKKIHGLYADTTSNPFHEFNLPLRSPRFDAVVSTLVAAYNNQPTQEQALA</sequence>
<accession>A0ABQ7GBC4</accession>
<evidence type="ECO:0000256" key="1">
    <source>
        <dbReference type="ARBA" id="ARBA00006626"/>
    </source>
</evidence>
<proteinExistence type="inferred from homology"/>
<evidence type="ECO:0000256" key="2">
    <source>
        <dbReference type="ARBA" id="ARBA00024408"/>
    </source>
</evidence>
<keyword evidence="4" id="KW-1185">Reference proteome</keyword>
<dbReference type="SUPFAM" id="SSF64356">
    <property type="entry name" value="SNARE-like"/>
    <property type="match status" value="1"/>
</dbReference>
<reference evidence="3" key="1">
    <citation type="submission" date="2017-08" db="EMBL/GenBank/DDBJ databases">
        <authorList>
            <person name="Polle J.E."/>
            <person name="Barry K."/>
            <person name="Cushman J."/>
            <person name="Schmutz J."/>
            <person name="Tran D."/>
            <person name="Hathwaick L.T."/>
            <person name="Yim W.C."/>
            <person name="Jenkins J."/>
            <person name="Mckie-Krisberg Z.M."/>
            <person name="Prochnik S."/>
            <person name="Lindquist E."/>
            <person name="Dockter R.B."/>
            <person name="Adam C."/>
            <person name="Molina H."/>
            <person name="Bunkerborg J."/>
            <person name="Jin E."/>
            <person name="Buchheim M."/>
            <person name="Magnuson J."/>
        </authorList>
    </citation>
    <scope>NUCLEOTIDE SEQUENCE</scope>
    <source>
        <strain evidence="3">CCAP 19/18</strain>
    </source>
</reference>
<organism evidence="3 4">
    <name type="scientific">Dunaliella salina</name>
    <name type="common">Green alga</name>
    <name type="synonym">Protococcus salinus</name>
    <dbReference type="NCBI Taxonomy" id="3046"/>
    <lineage>
        <taxon>Eukaryota</taxon>
        <taxon>Viridiplantae</taxon>
        <taxon>Chlorophyta</taxon>
        <taxon>core chlorophytes</taxon>
        <taxon>Chlorophyceae</taxon>
        <taxon>CS clade</taxon>
        <taxon>Chlamydomonadales</taxon>
        <taxon>Dunaliellaceae</taxon>
        <taxon>Dunaliella</taxon>
    </lineage>
</organism>
<gene>
    <name evidence="3" type="ORF">DUNSADRAFT_12376</name>
</gene>